<dbReference type="RefSeq" id="WP_313720814.1">
    <property type="nucleotide sequence ID" value="NZ_CP134876.1"/>
</dbReference>
<evidence type="ECO:0008006" key="3">
    <source>
        <dbReference type="Google" id="ProtNLM"/>
    </source>
</evidence>
<evidence type="ECO:0000313" key="1">
    <source>
        <dbReference type="EMBL" id="WNM39014.1"/>
    </source>
</evidence>
<sequence>MLSTVRLIERVPLPGSRREHYRLRDDAWATLMSAQNSMIQAMFQAADDGINASGENSRVVRRPTEMRDFYTYMLRELPAWS</sequence>
<dbReference type="Gene3D" id="1.10.287.160">
    <property type="entry name" value="HR1 repeat"/>
    <property type="match status" value="1"/>
</dbReference>
<reference evidence="1 2" key="1">
    <citation type="submission" date="2023-09" db="EMBL/GenBank/DDBJ databases">
        <title>Micromonospora halotolerans DSM 45598 genome sequence.</title>
        <authorList>
            <person name="Mo P."/>
        </authorList>
    </citation>
    <scope>NUCLEOTIDE SEQUENCE [LARGE SCALE GENOMIC DNA]</scope>
    <source>
        <strain evidence="1 2">DSM 45598</strain>
    </source>
</reference>
<protein>
    <recommendedName>
        <fullName evidence="3">Transcriptional regulator</fullName>
    </recommendedName>
</protein>
<name>A0ABY9ZUZ5_9ACTN</name>
<evidence type="ECO:0000313" key="2">
    <source>
        <dbReference type="Proteomes" id="UP001303001"/>
    </source>
</evidence>
<dbReference type="Proteomes" id="UP001303001">
    <property type="component" value="Chromosome"/>
</dbReference>
<accession>A0ABY9ZUZ5</accession>
<dbReference type="EMBL" id="CP134876">
    <property type="protein sequence ID" value="WNM39014.1"/>
    <property type="molecule type" value="Genomic_DNA"/>
</dbReference>
<proteinExistence type="predicted"/>
<keyword evidence="2" id="KW-1185">Reference proteome</keyword>
<organism evidence="1 2">
    <name type="scientific">Micromonospora halotolerans</name>
    <dbReference type="NCBI Taxonomy" id="709879"/>
    <lineage>
        <taxon>Bacteria</taxon>
        <taxon>Bacillati</taxon>
        <taxon>Actinomycetota</taxon>
        <taxon>Actinomycetes</taxon>
        <taxon>Micromonosporales</taxon>
        <taxon>Micromonosporaceae</taxon>
        <taxon>Micromonospora</taxon>
    </lineage>
</organism>
<gene>
    <name evidence="1" type="ORF">RMN56_28415</name>
</gene>